<sequence length="259" mass="27305">MLTPRSNPVEEDAKATVAAAAAVYLGPPDRLQEVERLRVGGSHDPLEPPAQVLHPSAGEPAGAGGHGPQLLQHPPLRVRRRLPPRRVPGAPAVAVDQPFRRGEERARSGGGGGRPLALVLEHDPAGRGDVGAAEAGRQVEHEEVLVVRWPWVRGLPAALLLLEEEADAAIAGGGQEERAADGAGFGGRRRRAREERGGKGAADILPPREPRDVAAVVRRLLPGASASAGAAVFHRHYCRRHGCGVGRPRVPHLAPTAYI</sequence>
<name>A0ABC8XZI0_9POAL</name>
<protein>
    <submittedName>
        <fullName evidence="2">Uncharacterized protein</fullName>
    </submittedName>
</protein>
<dbReference type="EMBL" id="OZ075125">
    <property type="protein sequence ID" value="CAL4935747.1"/>
    <property type="molecule type" value="Genomic_DNA"/>
</dbReference>
<feature type="region of interest" description="Disordered" evidence="1">
    <location>
        <begin position="172"/>
        <end position="206"/>
    </location>
</feature>
<keyword evidence="3" id="KW-1185">Reference proteome</keyword>
<evidence type="ECO:0000256" key="1">
    <source>
        <dbReference type="SAM" id="MobiDB-lite"/>
    </source>
</evidence>
<dbReference type="Proteomes" id="UP001497457">
    <property type="component" value="Chromosome 15b"/>
</dbReference>
<feature type="region of interest" description="Disordered" evidence="1">
    <location>
        <begin position="38"/>
        <end position="73"/>
    </location>
</feature>
<accession>A0ABC8XZI0</accession>
<reference evidence="2" key="1">
    <citation type="submission" date="2024-10" db="EMBL/GenBank/DDBJ databases">
        <authorList>
            <person name="Ryan C."/>
        </authorList>
    </citation>
    <scope>NUCLEOTIDE SEQUENCE [LARGE SCALE GENOMIC DNA]</scope>
</reference>
<gene>
    <name evidence="2" type="ORF">URODEC1_LOCUS29493</name>
</gene>
<evidence type="ECO:0000313" key="2">
    <source>
        <dbReference type="EMBL" id="CAL4935747.1"/>
    </source>
</evidence>
<dbReference type="AlphaFoldDB" id="A0ABC8XZI0"/>
<organism evidence="2 3">
    <name type="scientific">Urochloa decumbens</name>
    <dbReference type="NCBI Taxonomy" id="240449"/>
    <lineage>
        <taxon>Eukaryota</taxon>
        <taxon>Viridiplantae</taxon>
        <taxon>Streptophyta</taxon>
        <taxon>Embryophyta</taxon>
        <taxon>Tracheophyta</taxon>
        <taxon>Spermatophyta</taxon>
        <taxon>Magnoliopsida</taxon>
        <taxon>Liliopsida</taxon>
        <taxon>Poales</taxon>
        <taxon>Poaceae</taxon>
        <taxon>PACMAD clade</taxon>
        <taxon>Panicoideae</taxon>
        <taxon>Panicodae</taxon>
        <taxon>Paniceae</taxon>
        <taxon>Melinidinae</taxon>
        <taxon>Urochloa</taxon>
    </lineage>
</organism>
<evidence type="ECO:0000313" key="3">
    <source>
        <dbReference type="Proteomes" id="UP001497457"/>
    </source>
</evidence>
<proteinExistence type="predicted"/>